<feature type="compositionally biased region" description="Basic and acidic residues" evidence="1">
    <location>
        <begin position="1"/>
        <end position="13"/>
    </location>
</feature>
<reference evidence="2" key="2">
    <citation type="journal article" date="2023" name="Science">
        <title>Genomic signatures of disease resistance in endangered staghorn corals.</title>
        <authorList>
            <person name="Vollmer S.V."/>
            <person name="Selwyn J.D."/>
            <person name="Despard B.A."/>
            <person name="Roesel C.L."/>
        </authorList>
    </citation>
    <scope>NUCLEOTIDE SEQUENCE</scope>
    <source>
        <strain evidence="2">K2</strain>
    </source>
</reference>
<evidence type="ECO:0000256" key="1">
    <source>
        <dbReference type="SAM" id="MobiDB-lite"/>
    </source>
</evidence>
<dbReference type="EMBL" id="JARQWQ010000054">
    <property type="protein sequence ID" value="KAK2556748.1"/>
    <property type="molecule type" value="Genomic_DNA"/>
</dbReference>
<sequence>MGNTESAKKKQETVKASQQRGKPSEGKLLIKTKNILLIHSSNSAQLQVVRNFRYALTAKTEGSVHVTNFVSIVDRNKIPKNREWLDERNNVVLLCFTADAVEQFQNILLEKEFADQNGQLHSKVFSITFGESLSSLWPPKGFKRGSTDLRDFHFGFSEVDKLRPEDFENSPRLSSLIAAIKLTS</sequence>
<protein>
    <submittedName>
        <fullName evidence="2">Uncharacterized protein</fullName>
    </submittedName>
</protein>
<accession>A0AAD9Q8K7</accession>
<dbReference type="Proteomes" id="UP001249851">
    <property type="component" value="Unassembled WGS sequence"/>
</dbReference>
<organism evidence="2 3">
    <name type="scientific">Acropora cervicornis</name>
    <name type="common">Staghorn coral</name>
    <dbReference type="NCBI Taxonomy" id="6130"/>
    <lineage>
        <taxon>Eukaryota</taxon>
        <taxon>Metazoa</taxon>
        <taxon>Cnidaria</taxon>
        <taxon>Anthozoa</taxon>
        <taxon>Hexacorallia</taxon>
        <taxon>Scleractinia</taxon>
        <taxon>Astrocoeniina</taxon>
        <taxon>Acroporidae</taxon>
        <taxon>Acropora</taxon>
    </lineage>
</organism>
<evidence type="ECO:0000313" key="2">
    <source>
        <dbReference type="EMBL" id="KAK2556748.1"/>
    </source>
</evidence>
<proteinExistence type="predicted"/>
<name>A0AAD9Q8K7_ACRCE</name>
<comment type="caution">
    <text evidence="2">The sequence shown here is derived from an EMBL/GenBank/DDBJ whole genome shotgun (WGS) entry which is preliminary data.</text>
</comment>
<evidence type="ECO:0000313" key="3">
    <source>
        <dbReference type="Proteomes" id="UP001249851"/>
    </source>
</evidence>
<reference evidence="2" key="1">
    <citation type="journal article" date="2023" name="G3 (Bethesda)">
        <title>Whole genome assembly and annotation of the endangered Caribbean coral Acropora cervicornis.</title>
        <authorList>
            <person name="Selwyn J.D."/>
            <person name="Vollmer S.V."/>
        </authorList>
    </citation>
    <scope>NUCLEOTIDE SEQUENCE</scope>
    <source>
        <strain evidence="2">K2</strain>
    </source>
</reference>
<gene>
    <name evidence="2" type="ORF">P5673_021307</name>
</gene>
<dbReference type="AlphaFoldDB" id="A0AAD9Q8K7"/>
<keyword evidence="3" id="KW-1185">Reference proteome</keyword>
<feature type="region of interest" description="Disordered" evidence="1">
    <location>
        <begin position="1"/>
        <end position="23"/>
    </location>
</feature>